<name>A0A6F8XTQ8_9ACTN</name>
<dbReference type="KEGG" id="pfla:Pflav_035890"/>
<evidence type="ECO:0000313" key="2">
    <source>
        <dbReference type="Proteomes" id="UP000502508"/>
    </source>
</evidence>
<organism evidence="1 2">
    <name type="scientific">Phytohabitans flavus</name>
    <dbReference type="NCBI Taxonomy" id="1076124"/>
    <lineage>
        <taxon>Bacteria</taxon>
        <taxon>Bacillati</taxon>
        <taxon>Actinomycetota</taxon>
        <taxon>Actinomycetes</taxon>
        <taxon>Micromonosporales</taxon>
        <taxon>Micromonosporaceae</taxon>
    </lineage>
</organism>
<evidence type="ECO:0000313" key="1">
    <source>
        <dbReference type="EMBL" id="BCB77179.1"/>
    </source>
</evidence>
<gene>
    <name evidence="1" type="ORF">Pflav_035890</name>
</gene>
<dbReference type="AlphaFoldDB" id="A0A6F8XTQ8"/>
<dbReference type="EMBL" id="AP022870">
    <property type="protein sequence ID" value="BCB77179.1"/>
    <property type="molecule type" value="Genomic_DNA"/>
</dbReference>
<keyword evidence="2" id="KW-1185">Reference proteome</keyword>
<proteinExistence type="predicted"/>
<accession>A0A6F8XTQ8</accession>
<dbReference type="RefSeq" id="WP_173037045.1">
    <property type="nucleotide sequence ID" value="NZ_AP022870.1"/>
</dbReference>
<reference evidence="1 2" key="2">
    <citation type="submission" date="2020-03" db="EMBL/GenBank/DDBJ databases">
        <authorList>
            <person name="Ichikawa N."/>
            <person name="Kimura A."/>
            <person name="Kitahashi Y."/>
            <person name="Uohara A."/>
        </authorList>
    </citation>
    <scope>NUCLEOTIDE SEQUENCE [LARGE SCALE GENOMIC DNA]</scope>
    <source>
        <strain evidence="1 2">NBRC 107702</strain>
    </source>
</reference>
<sequence length="67" mass="7099">MRGADPLTPSPPVVRQVDVAAHACRHLAFLRHTDPQVAGTVAGAAEVWDLIDVFTPAVAGLLPMESR</sequence>
<reference evidence="1 2" key="1">
    <citation type="submission" date="2020-03" db="EMBL/GenBank/DDBJ databases">
        <title>Whole genome shotgun sequence of Phytohabitans flavus NBRC 107702.</title>
        <authorList>
            <person name="Komaki H."/>
            <person name="Tamura T."/>
        </authorList>
    </citation>
    <scope>NUCLEOTIDE SEQUENCE [LARGE SCALE GENOMIC DNA]</scope>
    <source>
        <strain evidence="1 2">NBRC 107702</strain>
    </source>
</reference>
<protein>
    <submittedName>
        <fullName evidence="1">Uncharacterized protein</fullName>
    </submittedName>
</protein>
<dbReference type="Proteomes" id="UP000502508">
    <property type="component" value="Chromosome"/>
</dbReference>